<proteinExistence type="inferred from homology"/>
<dbReference type="GO" id="GO:0019202">
    <property type="term" value="F:amino acid kinase activity"/>
    <property type="evidence" value="ECO:0007669"/>
    <property type="project" value="TreeGrafter"/>
</dbReference>
<dbReference type="SUPFAM" id="SSF56112">
    <property type="entry name" value="Protein kinase-like (PK-like)"/>
    <property type="match status" value="1"/>
</dbReference>
<name>A0A7X2MZY6_9CLOT</name>
<gene>
    <name evidence="3" type="ORF">FYJ33_12685</name>
</gene>
<dbReference type="Gene3D" id="3.90.1200.10">
    <property type="match status" value="1"/>
</dbReference>
<dbReference type="EMBL" id="VULX01000025">
    <property type="protein sequence ID" value="MSR92227.1"/>
    <property type="molecule type" value="Genomic_DNA"/>
</dbReference>
<accession>A0A7X2MZY6</accession>
<feature type="domain" description="Aminoglycoside phosphotransferase" evidence="2">
    <location>
        <begin position="67"/>
        <end position="233"/>
    </location>
</feature>
<keyword evidence="4" id="KW-1185">Reference proteome</keyword>
<reference evidence="3 4" key="1">
    <citation type="submission" date="2019-08" db="EMBL/GenBank/DDBJ databases">
        <title>In-depth cultivation of the pig gut microbiome towards novel bacterial diversity and tailored functional studies.</title>
        <authorList>
            <person name="Wylensek D."/>
            <person name="Hitch T.C.A."/>
            <person name="Clavel T."/>
        </authorList>
    </citation>
    <scope>NUCLEOTIDE SEQUENCE [LARGE SCALE GENOMIC DNA]</scope>
    <source>
        <strain evidence="3 4">WCA-383-APC-5B</strain>
    </source>
</reference>
<evidence type="ECO:0000259" key="2">
    <source>
        <dbReference type="Pfam" id="PF01636"/>
    </source>
</evidence>
<dbReference type="AlphaFoldDB" id="A0A7X2MZY6"/>
<dbReference type="Gene3D" id="3.30.200.20">
    <property type="entry name" value="Phosphorylase Kinase, domain 1"/>
    <property type="match status" value="1"/>
</dbReference>
<evidence type="ECO:0000313" key="3">
    <source>
        <dbReference type="EMBL" id="MSR92227.1"/>
    </source>
</evidence>
<comment type="caution">
    <text evidence="3">The sequence shown here is derived from an EMBL/GenBank/DDBJ whole genome shotgun (WGS) entry which is preliminary data.</text>
</comment>
<dbReference type="Pfam" id="PF01636">
    <property type="entry name" value="APH"/>
    <property type="match status" value="1"/>
</dbReference>
<comment type="similarity">
    <text evidence="1">Belongs to the pseudomonas-type ThrB family.</text>
</comment>
<dbReference type="InterPro" id="IPR050249">
    <property type="entry name" value="Pseudomonas-type_ThrB"/>
</dbReference>
<dbReference type="Proteomes" id="UP000460287">
    <property type="component" value="Unassembled WGS sequence"/>
</dbReference>
<sequence>MSIEKVLELYGIGKKKIEKHSESEERAVWTINDMYILKESKTKNAIDKNIKITNMLIQHKIPVQNNLKSLAGQDYIEYNSKYYALYEKIKGHTITDYFYGDYEKQAYYIGQCIGRLHVGLKDIYDETDNDEIDDSNMINEVNGWAHSEIQDFLAQGTVSDCETAEFSKLLRYISSDFAELYNMLPRQIIHRDMHGENMIFEESNFKGFIDFDLSQINARIYDPCYMCTAALSTVFDKEEITKWPLFAYQIVKGYDDIIQLTDIEKQSIKPMMILNEIIMTAFFYKYGYQEIAHTNLKMALYINKVIK</sequence>
<evidence type="ECO:0000313" key="4">
    <source>
        <dbReference type="Proteomes" id="UP000460287"/>
    </source>
</evidence>
<organism evidence="3 4">
    <name type="scientific">Inconstantimicrobium porci</name>
    <dbReference type="NCBI Taxonomy" id="2652291"/>
    <lineage>
        <taxon>Bacteria</taxon>
        <taxon>Bacillati</taxon>
        <taxon>Bacillota</taxon>
        <taxon>Clostridia</taxon>
        <taxon>Eubacteriales</taxon>
        <taxon>Clostridiaceae</taxon>
        <taxon>Inconstantimicrobium</taxon>
    </lineage>
</organism>
<dbReference type="PANTHER" id="PTHR21064">
    <property type="entry name" value="AMINOGLYCOSIDE PHOSPHOTRANSFERASE DOMAIN-CONTAINING PROTEIN-RELATED"/>
    <property type="match status" value="1"/>
</dbReference>
<keyword evidence="3" id="KW-0808">Transferase</keyword>
<dbReference type="InterPro" id="IPR011009">
    <property type="entry name" value="Kinase-like_dom_sf"/>
</dbReference>
<dbReference type="InterPro" id="IPR002575">
    <property type="entry name" value="Aminoglycoside_PTrfase"/>
</dbReference>
<dbReference type="PANTHER" id="PTHR21064:SF6">
    <property type="entry name" value="AMINOGLYCOSIDE PHOSPHOTRANSFERASE DOMAIN-CONTAINING PROTEIN"/>
    <property type="match status" value="1"/>
</dbReference>
<protein>
    <submittedName>
        <fullName evidence="3">Phosphotransferase</fullName>
    </submittedName>
</protein>
<dbReference type="RefSeq" id="WP_154532123.1">
    <property type="nucleotide sequence ID" value="NZ_JAQXTV010000213.1"/>
</dbReference>
<evidence type="ECO:0000256" key="1">
    <source>
        <dbReference type="ARBA" id="ARBA00038240"/>
    </source>
</evidence>